<proteinExistence type="predicted"/>
<dbReference type="EMBL" id="JAPWTK010000167">
    <property type="protein sequence ID" value="KAJ8947227.1"/>
    <property type="molecule type" value="Genomic_DNA"/>
</dbReference>
<feature type="region of interest" description="Disordered" evidence="1">
    <location>
        <begin position="31"/>
        <end position="66"/>
    </location>
</feature>
<keyword evidence="3" id="KW-1185">Reference proteome</keyword>
<evidence type="ECO:0000313" key="3">
    <source>
        <dbReference type="Proteomes" id="UP001162162"/>
    </source>
</evidence>
<gene>
    <name evidence="2" type="ORF">NQ318_001514</name>
</gene>
<evidence type="ECO:0000256" key="1">
    <source>
        <dbReference type="SAM" id="MobiDB-lite"/>
    </source>
</evidence>
<evidence type="ECO:0000313" key="2">
    <source>
        <dbReference type="EMBL" id="KAJ8947227.1"/>
    </source>
</evidence>
<name>A0AAV8Y9L8_9CUCU</name>
<protein>
    <submittedName>
        <fullName evidence="2">Uncharacterized protein</fullName>
    </submittedName>
</protein>
<dbReference type="AlphaFoldDB" id="A0AAV8Y9L8"/>
<reference evidence="2" key="1">
    <citation type="journal article" date="2023" name="Insect Mol. Biol.">
        <title>Genome sequencing provides insights into the evolution of gene families encoding plant cell wall-degrading enzymes in longhorned beetles.</title>
        <authorList>
            <person name="Shin N.R."/>
            <person name="Okamura Y."/>
            <person name="Kirsch R."/>
            <person name="Pauchet Y."/>
        </authorList>
    </citation>
    <scope>NUCLEOTIDE SEQUENCE</scope>
    <source>
        <strain evidence="2">AMC_N1</strain>
    </source>
</reference>
<dbReference type="Proteomes" id="UP001162162">
    <property type="component" value="Unassembled WGS sequence"/>
</dbReference>
<accession>A0AAV8Y9L8</accession>
<organism evidence="2 3">
    <name type="scientific">Aromia moschata</name>
    <dbReference type="NCBI Taxonomy" id="1265417"/>
    <lineage>
        <taxon>Eukaryota</taxon>
        <taxon>Metazoa</taxon>
        <taxon>Ecdysozoa</taxon>
        <taxon>Arthropoda</taxon>
        <taxon>Hexapoda</taxon>
        <taxon>Insecta</taxon>
        <taxon>Pterygota</taxon>
        <taxon>Neoptera</taxon>
        <taxon>Endopterygota</taxon>
        <taxon>Coleoptera</taxon>
        <taxon>Polyphaga</taxon>
        <taxon>Cucujiformia</taxon>
        <taxon>Chrysomeloidea</taxon>
        <taxon>Cerambycidae</taxon>
        <taxon>Cerambycinae</taxon>
        <taxon>Callichromatini</taxon>
        <taxon>Aromia</taxon>
    </lineage>
</organism>
<comment type="caution">
    <text evidence="2">The sequence shown here is derived from an EMBL/GenBank/DDBJ whole genome shotgun (WGS) entry which is preliminary data.</text>
</comment>
<sequence>MLKIWQRRRNTYPIYQWMRLMLRGLVIDDKDNNNTVDDEEDEVSGDNVESVGHKLKNKTGGNYNYHKPEVTTPSGFKGGIHLAKKLNLRFTRDTEK</sequence>